<evidence type="ECO:0000256" key="1">
    <source>
        <dbReference type="SAM" id="MobiDB-lite"/>
    </source>
</evidence>
<name>A0ABC8K2K8_ERUVS</name>
<comment type="caution">
    <text evidence="2">The sequence shown here is derived from an EMBL/GenBank/DDBJ whole genome shotgun (WGS) entry which is preliminary data.</text>
</comment>
<organism evidence="2 3">
    <name type="scientific">Eruca vesicaria subsp. sativa</name>
    <name type="common">Garden rocket</name>
    <name type="synonym">Eruca sativa</name>
    <dbReference type="NCBI Taxonomy" id="29727"/>
    <lineage>
        <taxon>Eukaryota</taxon>
        <taxon>Viridiplantae</taxon>
        <taxon>Streptophyta</taxon>
        <taxon>Embryophyta</taxon>
        <taxon>Tracheophyta</taxon>
        <taxon>Spermatophyta</taxon>
        <taxon>Magnoliopsida</taxon>
        <taxon>eudicotyledons</taxon>
        <taxon>Gunneridae</taxon>
        <taxon>Pentapetalae</taxon>
        <taxon>rosids</taxon>
        <taxon>malvids</taxon>
        <taxon>Brassicales</taxon>
        <taxon>Brassicaceae</taxon>
        <taxon>Brassiceae</taxon>
        <taxon>Eruca</taxon>
    </lineage>
</organism>
<evidence type="ECO:0000313" key="3">
    <source>
        <dbReference type="Proteomes" id="UP001642260"/>
    </source>
</evidence>
<dbReference type="AlphaFoldDB" id="A0ABC8K2K8"/>
<dbReference type="Proteomes" id="UP001642260">
    <property type="component" value="Unassembled WGS sequence"/>
</dbReference>
<dbReference type="EMBL" id="CAKOAT010152932">
    <property type="protein sequence ID" value="CAH8345880.1"/>
    <property type="molecule type" value="Genomic_DNA"/>
</dbReference>
<reference evidence="2 3" key="1">
    <citation type="submission" date="2022-03" db="EMBL/GenBank/DDBJ databases">
        <authorList>
            <person name="Macdonald S."/>
            <person name="Ahmed S."/>
            <person name="Newling K."/>
        </authorList>
    </citation>
    <scope>NUCLEOTIDE SEQUENCE [LARGE SCALE GENOMIC DNA]</scope>
</reference>
<evidence type="ECO:0000313" key="2">
    <source>
        <dbReference type="EMBL" id="CAH8345880.1"/>
    </source>
</evidence>
<proteinExistence type="predicted"/>
<feature type="region of interest" description="Disordered" evidence="1">
    <location>
        <begin position="48"/>
        <end position="82"/>
    </location>
</feature>
<accession>A0ABC8K2K8</accession>
<protein>
    <submittedName>
        <fullName evidence="2">Uncharacterized protein</fullName>
    </submittedName>
</protein>
<keyword evidence="3" id="KW-1185">Reference proteome</keyword>
<sequence length="82" mass="9125">MDQEISKSLLMDLVANKPLSEFDKKLALIESAFQINYGLWFKGIPVDSSAATPDSNGKRSKTSRVETTPKLPEQPIRGFVNE</sequence>
<gene>
    <name evidence="2" type="ORF">ERUC_LOCUS16765</name>
</gene>